<evidence type="ECO:0000256" key="3">
    <source>
        <dbReference type="SAM" id="MobiDB-lite"/>
    </source>
</evidence>
<protein>
    <submittedName>
        <fullName evidence="5">TrkA family potassium uptake protein</fullName>
    </submittedName>
</protein>
<feature type="region of interest" description="Disordered" evidence="3">
    <location>
        <begin position="132"/>
        <end position="155"/>
    </location>
</feature>
<dbReference type="AlphaFoldDB" id="A0A4S2H1H8"/>
<evidence type="ECO:0000256" key="2">
    <source>
        <dbReference type="ARBA" id="ARBA00023065"/>
    </source>
</evidence>
<dbReference type="Pfam" id="PF02254">
    <property type="entry name" value="TrkA_N"/>
    <property type="match status" value="1"/>
</dbReference>
<evidence type="ECO:0000313" key="6">
    <source>
        <dbReference type="Proteomes" id="UP000308054"/>
    </source>
</evidence>
<accession>A0A4S2H1H8</accession>
<dbReference type="RefSeq" id="WP_135995670.1">
    <property type="nucleotide sequence ID" value="NZ_CP071057.1"/>
</dbReference>
<dbReference type="EMBL" id="SRXW01000002">
    <property type="protein sequence ID" value="TGY89131.1"/>
    <property type="molecule type" value="Genomic_DNA"/>
</dbReference>
<evidence type="ECO:0000259" key="4">
    <source>
        <dbReference type="PROSITE" id="PS51201"/>
    </source>
</evidence>
<dbReference type="InterPro" id="IPR050721">
    <property type="entry name" value="Trk_Ktr_HKT_K-transport"/>
</dbReference>
<name>A0A4S2H1H8_9PROT</name>
<proteinExistence type="predicted"/>
<dbReference type="PANTHER" id="PTHR43833:SF5">
    <property type="entry name" value="TRK SYSTEM POTASSIUM UPTAKE PROTEIN TRKA"/>
    <property type="match status" value="1"/>
</dbReference>
<reference evidence="5 6" key="1">
    <citation type="journal article" date="2017" name="Int. J. Syst. Evol. Microbiol.">
        <title>Marinicauda algicola sp. nov., isolated from a marine red alga Rhodosorus marinus.</title>
        <authorList>
            <person name="Jeong S.E."/>
            <person name="Jeon S.H."/>
            <person name="Chun B.H."/>
            <person name="Kim D.W."/>
            <person name="Jeon C.O."/>
        </authorList>
    </citation>
    <scope>NUCLEOTIDE SEQUENCE [LARGE SCALE GENOMIC DNA]</scope>
    <source>
        <strain evidence="5 6">JCM 31718</strain>
    </source>
</reference>
<comment type="caution">
    <text evidence="5">The sequence shown here is derived from an EMBL/GenBank/DDBJ whole genome shotgun (WGS) entry which is preliminary data.</text>
</comment>
<dbReference type="Gene3D" id="3.40.50.720">
    <property type="entry name" value="NAD(P)-binding Rossmann-like Domain"/>
    <property type="match status" value="1"/>
</dbReference>
<dbReference type="OrthoDB" id="7375203at2"/>
<dbReference type="InterPro" id="IPR003148">
    <property type="entry name" value="RCK_N"/>
</dbReference>
<keyword evidence="2" id="KW-0406">Ion transport</keyword>
<evidence type="ECO:0000256" key="1">
    <source>
        <dbReference type="ARBA" id="ARBA00022448"/>
    </source>
</evidence>
<evidence type="ECO:0000313" key="5">
    <source>
        <dbReference type="EMBL" id="TGY89131.1"/>
    </source>
</evidence>
<dbReference type="SUPFAM" id="SSF51735">
    <property type="entry name" value="NAD(P)-binding Rossmann-fold domains"/>
    <property type="match status" value="1"/>
</dbReference>
<dbReference type="Proteomes" id="UP000308054">
    <property type="component" value="Unassembled WGS sequence"/>
</dbReference>
<feature type="domain" description="RCK N-terminal" evidence="4">
    <location>
        <begin position="1"/>
        <end position="122"/>
    </location>
</feature>
<gene>
    <name evidence="5" type="ORF">E5163_08375</name>
</gene>
<keyword evidence="1" id="KW-0813">Transport</keyword>
<dbReference type="GO" id="GO:0006813">
    <property type="term" value="P:potassium ion transport"/>
    <property type="evidence" value="ECO:0007669"/>
    <property type="project" value="InterPro"/>
</dbReference>
<dbReference type="InterPro" id="IPR036291">
    <property type="entry name" value="NAD(P)-bd_dom_sf"/>
</dbReference>
<sequence length="155" mass="16719">MRVVLAGLNHMSLEAARQFEDEGADVILIDPDKGRFEDLAGDLDIAFIEGDGGRPEVLADANPRDVDVMYCLADDDKDNIIAALVGRAAGIERVVPKIEDRSYDPICDEIGLTERIDPDHSVAKALVAMSRGRKDGVDAEDVEPEENGEADGNGE</sequence>
<dbReference type="PROSITE" id="PS51201">
    <property type="entry name" value="RCK_N"/>
    <property type="match status" value="1"/>
</dbReference>
<organism evidence="5 6">
    <name type="scientific">Marinicauda algicola</name>
    <dbReference type="NCBI Taxonomy" id="2029849"/>
    <lineage>
        <taxon>Bacteria</taxon>
        <taxon>Pseudomonadati</taxon>
        <taxon>Pseudomonadota</taxon>
        <taxon>Alphaproteobacteria</taxon>
        <taxon>Maricaulales</taxon>
        <taxon>Maricaulaceae</taxon>
        <taxon>Marinicauda</taxon>
    </lineage>
</organism>
<dbReference type="PANTHER" id="PTHR43833">
    <property type="entry name" value="POTASSIUM CHANNEL PROTEIN 2-RELATED-RELATED"/>
    <property type="match status" value="1"/>
</dbReference>
<keyword evidence="6" id="KW-1185">Reference proteome</keyword>
<feature type="compositionally biased region" description="Acidic residues" evidence="3">
    <location>
        <begin position="138"/>
        <end position="155"/>
    </location>
</feature>